<evidence type="ECO:0000313" key="2">
    <source>
        <dbReference type="EMBL" id="KAA8902291.1"/>
    </source>
</evidence>
<feature type="compositionally biased region" description="Low complexity" evidence="1">
    <location>
        <begin position="148"/>
        <end position="169"/>
    </location>
</feature>
<dbReference type="EMBL" id="VXIS01000133">
    <property type="protein sequence ID" value="KAA8902291.1"/>
    <property type="molecule type" value="Genomic_DNA"/>
</dbReference>
<feature type="region of interest" description="Disordered" evidence="1">
    <location>
        <begin position="139"/>
        <end position="173"/>
    </location>
</feature>
<dbReference type="AlphaFoldDB" id="A0A5J5ET72"/>
<evidence type="ECO:0000256" key="1">
    <source>
        <dbReference type="SAM" id="MobiDB-lite"/>
    </source>
</evidence>
<proteinExistence type="predicted"/>
<accession>A0A5J5ET72</accession>
<keyword evidence="3" id="KW-1185">Reference proteome</keyword>
<organism evidence="2 3">
    <name type="scientific">Sphaerosporella brunnea</name>
    <dbReference type="NCBI Taxonomy" id="1250544"/>
    <lineage>
        <taxon>Eukaryota</taxon>
        <taxon>Fungi</taxon>
        <taxon>Dikarya</taxon>
        <taxon>Ascomycota</taxon>
        <taxon>Pezizomycotina</taxon>
        <taxon>Pezizomycetes</taxon>
        <taxon>Pezizales</taxon>
        <taxon>Pyronemataceae</taxon>
        <taxon>Sphaerosporella</taxon>
    </lineage>
</organism>
<reference evidence="2 3" key="1">
    <citation type="submission" date="2019-09" db="EMBL/GenBank/DDBJ databases">
        <title>Draft genome of the ectomycorrhizal ascomycete Sphaerosporella brunnea.</title>
        <authorList>
            <consortium name="DOE Joint Genome Institute"/>
            <person name="Benucci G.M."/>
            <person name="Marozzi G."/>
            <person name="Antonielli L."/>
            <person name="Sanchez S."/>
            <person name="Marco P."/>
            <person name="Wang X."/>
            <person name="Falini L.B."/>
            <person name="Barry K."/>
            <person name="Haridas S."/>
            <person name="Lipzen A."/>
            <person name="Labutti K."/>
            <person name="Grigoriev I.V."/>
            <person name="Murat C."/>
            <person name="Martin F."/>
            <person name="Albertini E."/>
            <person name="Donnini D."/>
            <person name="Bonito G."/>
        </authorList>
    </citation>
    <scope>NUCLEOTIDE SEQUENCE [LARGE SCALE GENOMIC DNA]</scope>
    <source>
        <strain evidence="2 3">Sb_GMNB300</strain>
    </source>
</reference>
<comment type="caution">
    <text evidence="2">The sequence shown here is derived from an EMBL/GenBank/DDBJ whole genome shotgun (WGS) entry which is preliminary data.</text>
</comment>
<protein>
    <submittedName>
        <fullName evidence="2">Uncharacterized protein</fullName>
    </submittedName>
</protein>
<evidence type="ECO:0000313" key="3">
    <source>
        <dbReference type="Proteomes" id="UP000326924"/>
    </source>
</evidence>
<sequence>MPVPEPVLFHGRRITRGDKKQFPPETVWLWHWQQCVSGCLRAEGELPETKYYDPPQGDTLRVPCPDETAENIPKIADGDDNKTARLSTEAEYDSDSDNSTSECSHSGISTGRELATAGSECDNFVKSVAENVRKLVEQMSTAGESDSDTQSSISVSRKCSNSTASSASSVNPIDRRHKIGAECASARAQQFTAMEGFNHEARTLVQQMVANQECRDAQLQSPASTVFGVIEAI</sequence>
<gene>
    <name evidence="2" type="ORF">FN846DRAFT_891525</name>
</gene>
<feature type="compositionally biased region" description="Polar residues" evidence="1">
    <location>
        <begin position="97"/>
        <end position="108"/>
    </location>
</feature>
<dbReference type="Proteomes" id="UP000326924">
    <property type="component" value="Unassembled WGS sequence"/>
</dbReference>
<dbReference type="InParanoid" id="A0A5J5ET72"/>
<name>A0A5J5ET72_9PEZI</name>
<feature type="region of interest" description="Disordered" evidence="1">
    <location>
        <begin position="69"/>
        <end position="108"/>
    </location>
</feature>